<evidence type="ECO:0000256" key="4">
    <source>
        <dbReference type="ARBA" id="ARBA00022989"/>
    </source>
</evidence>
<evidence type="ECO:0000256" key="1">
    <source>
        <dbReference type="ARBA" id="ARBA00004141"/>
    </source>
</evidence>
<sequence length="131" mass="14573">MAVNSGVSFVLSSILSVLLFSWMQMYKAWLSSSQLGTVLGGWMGSLLFMCTLTAVGNLESILFGKYFQQKLLPEVVFSLTLSLIASALIHRVSTTTCLIFSMIALYYMNRISQETYGVSVQNPVVQLKKRK</sequence>
<gene>
    <name evidence="7" type="ORF">DMN91_012640</name>
</gene>
<keyword evidence="3 6" id="KW-0812">Transmembrane</keyword>
<accession>A0A3L8D420</accession>
<name>A0A3L8D420_OOCBI</name>
<dbReference type="GO" id="GO:0016020">
    <property type="term" value="C:membrane"/>
    <property type="evidence" value="ECO:0007669"/>
    <property type="project" value="UniProtKB-SubCell"/>
</dbReference>
<dbReference type="PANTHER" id="PTHR32001:SF1">
    <property type="entry name" value="KERATINOCYTE-ASSOCIATED PROTEIN 2"/>
    <property type="match status" value="1"/>
</dbReference>
<evidence type="ECO:0000256" key="5">
    <source>
        <dbReference type="ARBA" id="ARBA00023136"/>
    </source>
</evidence>
<evidence type="ECO:0000256" key="6">
    <source>
        <dbReference type="SAM" id="Phobius"/>
    </source>
</evidence>
<dbReference type="PANTHER" id="PTHR32001">
    <property type="entry name" value="KERATINOCYTE-ASSOCIATED PROTEIN 2"/>
    <property type="match status" value="1"/>
</dbReference>
<organism evidence="7 8">
    <name type="scientific">Ooceraea biroi</name>
    <name type="common">Clonal raider ant</name>
    <name type="synonym">Cerapachys biroi</name>
    <dbReference type="NCBI Taxonomy" id="2015173"/>
    <lineage>
        <taxon>Eukaryota</taxon>
        <taxon>Metazoa</taxon>
        <taxon>Ecdysozoa</taxon>
        <taxon>Arthropoda</taxon>
        <taxon>Hexapoda</taxon>
        <taxon>Insecta</taxon>
        <taxon>Pterygota</taxon>
        <taxon>Neoptera</taxon>
        <taxon>Endopterygota</taxon>
        <taxon>Hymenoptera</taxon>
        <taxon>Apocrita</taxon>
        <taxon>Aculeata</taxon>
        <taxon>Formicoidea</taxon>
        <taxon>Formicidae</taxon>
        <taxon>Dorylinae</taxon>
        <taxon>Ooceraea</taxon>
    </lineage>
</organism>
<feature type="transmembrane region" description="Helical" evidence="6">
    <location>
        <begin position="6"/>
        <end position="23"/>
    </location>
</feature>
<dbReference type="EMBL" id="QOIP01000014">
    <property type="protein sequence ID" value="RLU14753.1"/>
    <property type="molecule type" value="Genomic_DNA"/>
</dbReference>
<dbReference type="Pfam" id="PF09775">
    <property type="entry name" value="Keratin_assoc"/>
    <property type="match status" value="1"/>
</dbReference>
<keyword evidence="5 6" id="KW-0472">Membrane</keyword>
<reference evidence="7 8" key="1">
    <citation type="journal article" date="2018" name="Genome Res.">
        <title>The genomic architecture and molecular evolution of ant odorant receptors.</title>
        <authorList>
            <person name="McKenzie S.K."/>
            <person name="Kronauer D.J.C."/>
        </authorList>
    </citation>
    <scope>NUCLEOTIDE SEQUENCE [LARGE SCALE GENOMIC DNA]</scope>
    <source>
        <strain evidence="7">Clonal line C1</strain>
    </source>
</reference>
<comment type="caution">
    <text evidence="7">The sequence shown here is derived from an EMBL/GenBank/DDBJ whole genome shotgun (WGS) entry which is preliminary data.</text>
</comment>
<evidence type="ECO:0000313" key="7">
    <source>
        <dbReference type="EMBL" id="RLU14753.1"/>
    </source>
</evidence>
<dbReference type="InterPro" id="IPR018614">
    <property type="entry name" value="KRTCAP2"/>
</dbReference>
<feature type="transmembrane region" description="Helical" evidence="6">
    <location>
        <begin position="35"/>
        <end position="55"/>
    </location>
</feature>
<proteinExistence type="inferred from homology"/>
<keyword evidence="4 6" id="KW-1133">Transmembrane helix</keyword>
<comment type="subcellular location">
    <subcellularLocation>
        <location evidence="1">Membrane</location>
        <topology evidence="1">Multi-pass membrane protein</topology>
    </subcellularLocation>
</comment>
<evidence type="ECO:0000256" key="3">
    <source>
        <dbReference type="ARBA" id="ARBA00022692"/>
    </source>
</evidence>
<comment type="similarity">
    <text evidence="2">Belongs to the KRTCAP2 family.</text>
</comment>
<evidence type="ECO:0000313" key="8">
    <source>
        <dbReference type="Proteomes" id="UP000279307"/>
    </source>
</evidence>
<protein>
    <submittedName>
        <fullName evidence="7">Uncharacterized protein</fullName>
    </submittedName>
</protein>
<dbReference type="OrthoDB" id="1111004at2759"/>
<dbReference type="Proteomes" id="UP000279307">
    <property type="component" value="Chromosome 14"/>
</dbReference>
<dbReference type="AlphaFoldDB" id="A0A3L8D420"/>
<evidence type="ECO:0000256" key="2">
    <source>
        <dbReference type="ARBA" id="ARBA00007279"/>
    </source>
</evidence>